<sequence>MKKKIIIITTAALMLGGSIGFAATNSPLIGAKVQGLFMVQKSDGTKIGDAVIINGTAYAPVRSVSEATGATLTVEGKKIIMSENNTTSVEITGKSSDYSEKKSYLEYKIRAADSDIKSAQGAIKGLEVSVESVNKLPSEKQKNETLTKIDEMIKVKQQVILEKEKELADLQEQLTEVDAQEAEEGK</sequence>
<accession>A0AB36J475</accession>
<keyword evidence="1" id="KW-0175">Coiled coil</keyword>
<protein>
    <submittedName>
        <fullName evidence="3">Uncharacterized protein</fullName>
    </submittedName>
</protein>
<organism evidence="3 4">
    <name type="scientific">Paenibacillus odorifer</name>
    <dbReference type="NCBI Taxonomy" id="189426"/>
    <lineage>
        <taxon>Bacteria</taxon>
        <taxon>Bacillati</taxon>
        <taxon>Bacillota</taxon>
        <taxon>Bacilli</taxon>
        <taxon>Bacillales</taxon>
        <taxon>Paenibacillaceae</taxon>
        <taxon>Paenibacillus</taxon>
    </lineage>
</organism>
<name>A0AB36J475_9BACL</name>
<evidence type="ECO:0000256" key="2">
    <source>
        <dbReference type="SAM" id="SignalP"/>
    </source>
</evidence>
<comment type="caution">
    <text evidence="3">The sequence shown here is derived from an EMBL/GenBank/DDBJ whole genome shotgun (WGS) entry which is preliminary data.</text>
</comment>
<keyword evidence="2" id="KW-0732">Signal</keyword>
<dbReference type="Proteomes" id="UP000187323">
    <property type="component" value="Unassembled WGS sequence"/>
</dbReference>
<dbReference type="EMBL" id="MPTO01000053">
    <property type="protein sequence ID" value="OME10017.1"/>
    <property type="molecule type" value="Genomic_DNA"/>
</dbReference>
<feature type="signal peptide" evidence="2">
    <location>
        <begin position="1"/>
        <end position="22"/>
    </location>
</feature>
<feature type="coiled-coil region" evidence="1">
    <location>
        <begin position="153"/>
        <end position="183"/>
    </location>
</feature>
<evidence type="ECO:0000256" key="1">
    <source>
        <dbReference type="SAM" id="Coils"/>
    </source>
</evidence>
<proteinExistence type="predicted"/>
<evidence type="ECO:0000313" key="4">
    <source>
        <dbReference type="Proteomes" id="UP000187323"/>
    </source>
</evidence>
<feature type="chain" id="PRO_5044282093" evidence="2">
    <location>
        <begin position="23"/>
        <end position="186"/>
    </location>
</feature>
<dbReference type="AlphaFoldDB" id="A0AB36J475"/>
<evidence type="ECO:0000313" key="3">
    <source>
        <dbReference type="EMBL" id="OME10017.1"/>
    </source>
</evidence>
<gene>
    <name evidence="3" type="ORF">BSK47_31460</name>
</gene>
<reference evidence="3 4" key="1">
    <citation type="submission" date="2016-10" db="EMBL/GenBank/DDBJ databases">
        <title>Paenibacillus species isolates.</title>
        <authorList>
            <person name="Beno S.M."/>
        </authorList>
    </citation>
    <scope>NUCLEOTIDE SEQUENCE [LARGE SCALE GENOMIC DNA]</scope>
    <source>
        <strain evidence="3 4">FSL H7-0918</strain>
    </source>
</reference>
<dbReference type="RefSeq" id="WP_076138975.1">
    <property type="nucleotide sequence ID" value="NZ_MPTO01000053.1"/>
</dbReference>